<reference evidence="2 3" key="1">
    <citation type="submission" date="2020-05" db="EMBL/GenBank/DDBJ databases">
        <title>Vigna angularis (adzuki bean) Var. LongXiaoDou No. 4 denovo assembly.</title>
        <authorList>
            <person name="Xiang H."/>
        </authorList>
    </citation>
    <scope>NUCLEOTIDE SEQUENCE [LARGE SCALE GENOMIC DNA]</scope>
    <source>
        <tissue evidence="2">Leaf</tissue>
    </source>
</reference>
<feature type="region of interest" description="Disordered" evidence="1">
    <location>
        <begin position="309"/>
        <end position="330"/>
    </location>
</feature>
<dbReference type="PANTHER" id="PTHR31531:SF2">
    <property type="entry name" value="E3 UBIQUITIN-PROTEIN LIGASE E3D"/>
    <property type="match status" value="1"/>
</dbReference>
<name>A0A8T0LEY3_PHAAN</name>
<dbReference type="PANTHER" id="PTHR31531">
    <property type="entry name" value="E3 UBIQUITIN-PROTEIN LIGASE E3D FAMILY MEMBER"/>
    <property type="match status" value="1"/>
</dbReference>
<dbReference type="EMBL" id="JABFOF010000001">
    <property type="protein sequence ID" value="KAG2408753.1"/>
    <property type="molecule type" value="Genomic_DNA"/>
</dbReference>
<evidence type="ECO:0000313" key="3">
    <source>
        <dbReference type="Proteomes" id="UP000743370"/>
    </source>
</evidence>
<dbReference type="InterPro" id="IPR019193">
    <property type="entry name" value="UBQ-conj_enz_E2-bd_prot"/>
</dbReference>
<evidence type="ECO:0008006" key="4">
    <source>
        <dbReference type="Google" id="ProtNLM"/>
    </source>
</evidence>
<proteinExistence type="predicted"/>
<dbReference type="GO" id="GO:0061630">
    <property type="term" value="F:ubiquitin protein ligase activity"/>
    <property type="evidence" value="ECO:0007669"/>
    <property type="project" value="TreeGrafter"/>
</dbReference>
<evidence type="ECO:0000256" key="1">
    <source>
        <dbReference type="SAM" id="MobiDB-lite"/>
    </source>
</evidence>
<dbReference type="GO" id="GO:0031624">
    <property type="term" value="F:ubiquitin conjugating enzyme binding"/>
    <property type="evidence" value="ECO:0007669"/>
    <property type="project" value="TreeGrafter"/>
</dbReference>
<gene>
    <name evidence="2" type="ORF">HKW66_Vig0035750</name>
</gene>
<dbReference type="GO" id="GO:0000151">
    <property type="term" value="C:ubiquitin ligase complex"/>
    <property type="evidence" value="ECO:0007669"/>
    <property type="project" value="TreeGrafter"/>
</dbReference>
<organism evidence="2 3">
    <name type="scientific">Phaseolus angularis</name>
    <name type="common">Azuki bean</name>
    <name type="synonym">Vigna angularis</name>
    <dbReference type="NCBI Taxonomy" id="3914"/>
    <lineage>
        <taxon>Eukaryota</taxon>
        <taxon>Viridiplantae</taxon>
        <taxon>Streptophyta</taxon>
        <taxon>Embryophyta</taxon>
        <taxon>Tracheophyta</taxon>
        <taxon>Spermatophyta</taxon>
        <taxon>Magnoliopsida</taxon>
        <taxon>eudicotyledons</taxon>
        <taxon>Gunneridae</taxon>
        <taxon>Pentapetalae</taxon>
        <taxon>rosids</taxon>
        <taxon>fabids</taxon>
        <taxon>Fabales</taxon>
        <taxon>Fabaceae</taxon>
        <taxon>Papilionoideae</taxon>
        <taxon>50 kb inversion clade</taxon>
        <taxon>NPAAA clade</taxon>
        <taxon>indigoferoid/millettioid clade</taxon>
        <taxon>Phaseoleae</taxon>
        <taxon>Vigna</taxon>
    </lineage>
</organism>
<dbReference type="GO" id="GO:0030332">
    <property type="term" value="F:cyclin binding"/>
    <property type="evidence" value="ECO:0007669"/>
    <property type="project" value="TreeGrafter"/>
</dbReference>
<accession>A0A8T0LEY3</accession>
<dbReference type="GO" id="GO:0005634">
    <property type="term" value="C:nucleus"/>
    <property type="evidence" value="ECO:0007669"/>
    <property type="project" value="TreeGrafter"/>
</dbReference>
<dbReference type="Proteomes" id="UP000743370">
    <property type="component" value="Unassembled WGS sequence"/>
</dbReference>
<feature type="compositionally biased region" description="Basic and acidic residues" evidence="1">
    <location>
        <begin position="315"/>
        <end position="324"/>
    </location>
</feature>
<protein>
    <recommendedName>
        <fullName evidence="4">HECT domain-containing protein</fullName>
    </recommendedName>
</protein>
<dbReference type="Pfam" id="PF09814">
    <property type="entry name" value="HECT_2"/>
    <property type="match status" value="1"/>
</dbReference>
<dbReference type="AlphaFoldDB" id="A0A8T0LEY3"/>
<sequence length="556" mass="61997">MHPNPPVSHLKRTQNPLRGRQRGVGYVWERQEVLVLRGIDLATHITKFSSPSIMELTIYVVVVKEVLTVAYVEGGSFVAATFSLSLRVPIPAVMLDADSPVTFRALSDHIEVKLLLLLPVDHPILSSLHPSPTPLPDPLIPESDVKNLSSAGEVDFYCRTCTFKLTKIPLRNFVEMPSVNWREVADNWFGACCCSFGGISEKMVMRYVSSYTCMPGVCLLTSASITICKDDLVEYNFPEGCGKQECTSVAENPIDDVIGKLSRSCELNDERTSTCSNDERTSICSDDGGVTLAFERNYRFEHSEDEKLSMNSRSEVAKNSEHHSCGTAGREGMPTETLEILENQKTLLNGFLEDIFMARLSNLTKDIDWREFTCPQCASVIGAYPCCEGHTPVDGGVRLFKCYISTCLPFGGSEDMFSKYTMGKMFANRLMECANDESLFRFVIRDLTTKSPVLQIILLNPDTWSCSGNCSDTEDKDPVHKLKLQPIIKVLYSDFHNATASQSRIIEEWATKNSAESIFMSTRQTQELVGLFISAKDLYPPSCTSFQGLILSSLQW</sequence>
<evidence type="ECO:0000313" key="2">
    <source>
        <dbReference type="EMBL" id="KAG2408753.1"/>
    </source>
</evidence>
<dbReference type="GO" id="GO:0005829">
    <property type="term" value="C:cytosol"/>
    <property type="evidence" value="ECO:0007669"/>
    <property type="project" value="TreeGrafter"/>
</dbReference>
<comment type="caution">
    <text evidence="2">The sequence shown here is derived from an EMBL/GenBank/DDBJ whole genome shotgun (WGS) entry which is preliminary data.</text>
</comment>
<dbReference type="GO" id="GO:0051865">
    <property type="term" value="P:protein autoubiquitination"/>
    <property type="evidence" value="ECO:0007669"/>
    <property type="project" value="TreeGrafter"/>
</dbReference>
<dbReference type="GO" id="GO:0006513">
    <property type="term" value="P:protein monoubiquitination"/>
    <property type="evidence" value="ECO:0007669"/>
    <property type="project" value="TreeGrafter"/>
</dbReference>
<dbReference type="GO" id="GO:0000209">
    <property type="term" value="P:protein polyubiquitination"/>
    <property type="evidence" value="ECO:0007669"/>
    <property type="project" value="TreeGrafter"/>
</dbReference>
<dbReference type="GO" id="GO:0043161">
    <property type="term" value="P:proteasome-mediated ubiquitin-dependent protein catabolic process"/>
    <property type="evidence" value="ECO:0007669"/>
    <property type="project" value="TreeGrafter"/>
</dbReference>